<proteinExistence type="predicted"/>
<keyword evidence="2" id="KW-1185">Reference proteome</keyword>
<dbReference type="CDD" id="cd09731">
    <property type="entry name" value="Cse2_I-E"/>
    <property type="match status" value="1"/>
</dbReference>
<gene>
    <name evidence="1" type="ORF">ABN16_13115</name>
</gene>
<dbReference type="EMBL" id="CP012033">
    <property type="protein sequence ID" value="AKP65857.1"/>
    <property type="molecule type" value="Genomic_DNA"/>
</dbReference>
<dbReference type="NCBIfam" id="TIGR02548">
    <property type="entry name" value="casB_cse2"/>
    <property type="match status" value="1"/>
</dbReference>
<dbReference type="InterPro" id="IPR013382">
    <property type="entry name" value="CRISPR-assoc_prot_Cse2"/>
</dbReference>
<dbReference type="Gene3D" id="1.10.520.40">
    <property type="entry name" value="CRISPR-associated protein Cse2"/>
    <property type="match status" value="1"/>
</dbReference>
<dbReference type="RefSeq" id="WP_048736142.1">
    <property type="nucleotide sequence ID" value="NZ_CP012033.1"/>
</dbReference>
<name>A0AAC8UY32_9LACO</name>
<dbReference type="Pfam" id="PF09485">
    <property type="entry name" value="CRISPR_Cse2"/>
    <property type="match status" value="1"/>
</dbReference>
<evidence type="ECO:0000313" key="2">
    <source>
        <dbReference type="Proteomes" id="UP000036000"/>
    </source>
</evidence>
<protein>
    <recommendedName>
        <fullName evidence="3">Type I-E CRISPR-associated protein Cse2/CasB</fullName>
    </recommendedName>
</protein>
<organism evidence="1 2">
    <name type="scientific">Levilactobacillus koreensis</name>
    <dbReference type="NCBI Taxonomy" id="637971"/>
    <lineage>
        <taxon>Bacteria</taxon>
        <taxon>Bacillati</taxon>
        <taxon>Bacillota</taxon>
        <taxon>Bacilli</taxon>
        <taxon>Lactobacillales</taxon>
        <taxon>Lactobacillaceae</taxon>
        <taxon>Levilactobacillus</taxon>
    </lineage>
</organism>
<reference evidence="1 2" key="1">
    <citation type="submission" date="2015-07" db="EMBL/GenBank/DDBJ databases">
        <title>Lactobacillus korensis/26-25/ whole genome sequencing.</title>
        <authorList>
            <person name="Kim M.K."/>
            <person name="Im W.-T."/>
            <person name="Srinivasan S."/>
            <person name="Lee J.-J."/>
        </authorList>
    </citation>
    <scope>NUCLEOTIDE SEQUENCE [LARGE SCALE GENOMIC DNA]</scope>
    <source>
        <strain evidence="1 2">26-25</strain>
    </source>
</reference>
<evidence type="ECO:0008006" key="3">
    <source>
        <dbReference type="Google" id="ProtNLM"/>
    </source>
</evidence>
<dbReference type="Proteomes" id="UP000036000">
    <property type="component" value="Chromosome"/>
</dbReference>
<sequence>MASEVKKAAGQIIRTLYRNGNPDKAVLASLRNAPTITSHRAETVWPVIMTNLDESQLSHAPNGEPTPEEVAVYTAIRFYAIHQQGNNDSFVYASAYSEDPQGETFFGALGRLRGNDDLRVAMDRRVQPLLATTNVSGVINSLSHLVSILKSHSPAQKIDYALLAQDLYGLQKSYEQASRVRLRWGQQYYSVKQAKSEGENTND</sequence>
<accession>A0AAC8UY32</accession>
<dbReference type="InterPro" id="IPR038287">
    <property type="entry name" value="Cse2_sf"/>
</dbReference>
<dbReference type="KEGG" id="lko:ABN16_13115"/>
<evidence type="ECO:0000313" key="1">
    <source>
        <dbReference type="EMBL" id="AKP65857.1"/>
    </source>
</evidence>
<dbReference type="AlphaFoldDB" id="A0AAC8UY32"/>